<feature type="chain" id="PRO_5015395015" description="Lipoprotein" evidence="1">
    <location>
        <begin position="21"/>
        <end position="65"/>
    </location>
</feature>
<sequence>MKVRLLMLALVSAPTLGGCAAVAVTGAVVGGTAKIATTAVGATVGATTTAVGLVVPGSDDDEAGN</sequence>
<accession>A0A2T5VCI8</accession>
<organism evidence="2 3">
    <name type="scientific">Breoghania corrubedonensis</name>
    <dbReference type="NCBI Taxonomy" id="665038"/>
    <lineage>
        <taxon>Bacteria</taxon>
        <taxon>Pseudomonadati</taxon>
        <taxon>Pseudomonadota</taxon>
        <taxon>Alphaproteobacteria</taxon>
        <taxon>Hyphomicrobiales</taxon>
        <taxon>Stappiaceae</taxon>
        <taxon>Breoghania</taxon>
    </lineage>
</organism>
<dbReference type="RefSeq" id="WP_107989318.1">
    <property type="nucleotide sequence ID" value="NZ_QAYG01000002.1"/>
</dbReference>
<evidence type="ECO:0000313" key="2">
    <source>
        <dbReference type="EMBL" id="PTW61458.1"/>
    </source>
</evidence>
<dbReference type="AlphaFoldDB" id="A0A2T5VCI8"/>
<evidence type="ECO:0000313" key="3">
    <source>
        <dbReference type="Proteomes" id="UP000244081"/>
    </source>
</evidence>
<dbReference type="Proteomes" id="UP000244081">
    <property type="component" value="Unassembled WGS sequence"/>
</dbReference>
<keyword evidence="3" id="KW-1185">Reference proteome</keyword>
<proteinExistence type="predicted"/>
<keyword evidence="1" id="KW-0732">Signal</keyword>
<protein>
    <recommendedName>
        <fullName evidence="4">Lipoprotein</fullName>
    </recommendedName>
</protein>
<dbReference type="PROSITE" id="PS51257">
    <property type="entry name" value="PROKAR_LIPOPROTEIN"/>
    <property type="match status" value="1"/>
</dbReference>
<dbReference type="EMBL" id="QAYG01000002">
    <property type="protein sequence ID" value="PTW61458.1"/>
    <property type="molecule type" value="Genomic_DNA"/>
</dbReference>
<reference evidence="2 3" key="1">
    <citation type="submission" date="2018-04" db="EMBL/GenBank/DDBJ databases">
        <title>Genomic Encyclopedia of Archaeal and Bacterial Type Strains, Phase II (KMG-II): from individual species to whole genera.</title>
        <authorList>
            <person name="Goeker M."/>
        </authorList>
    </citation>
    <scope>NUCLEOTIDE SEQUENCE [LARGE SCALE GENOMIC DNA]</scope>
    <source>
        <strain evidence="2 3">DSM 23382</strain>
    </source>
</reference>
<name>A0A2T5VCI8_9HYPH</name>
<gene>
    <name evidence="2" type="ORF">C8N35_102168</name>
</gene>
<evidence type="ECO:0000256" key="1">
    <source>
        <dbReference type="SAM" id="SignalP"/>
    </source>
</evidence>
<evidence type="ECO:0008006" key="4">
    <source>
        <dbReference type="Google" id="ProtNLM"/>
    </source>
</evidence>
<comment type="caution">
    <text evidence="2">The sequence shown here is derived from an EMBL/GenBank/DDBJ whole genome shotgun (WGS) entry which is preliminary data.</text>
</comment>
<feature type="signal peptide" evidence="1">
    <location>
        <begin position="1"/>
        <end position="20"/>
    </location>
</feature>